<reference evidence="1" key="1">
    <citation type="submission" date="2018-06" db="EMBL/GenBank/DDBJ databases">
        <authorList>
            <person name="Zhirakovskaya E."/>
        </authorList>
    </citation>
    <scope>NUCLEOTIDE SEQUENCE</scope>
</reference>
<proteinExistence type="predicted"/>
<protein>
    <submittedName>
        <fullName evidence="1">Uncharacterized protein</fullName>
    </submittedName>
</protein>
<sequence>MKHEILLKADCCAFSIDICTKNDEVYIKKLIYMPHLHIVNRYYMDLTCKEQSKIYHFINL</sequence>
<name>A0A3B0XTC5_9ZZZZ</name>
<evidence type="ECO:0000313" key="1">
    <source>
        <dbReference type="EMBL" id="VAW71645.1"/>
    </source>
</evidence>
<dbReference type="AlphaFoldDB" id="A0A3B0XTC5"/>
<gene>
    <name evidence="1" type="ORF">MNBD_GAMMA12-1145</name>
</gene>
<organism evidence="1">
    <name type="scientific">hydrothermal vent metagenome</name>
    <dbReference type="NCBI Taxonomy" id="652676"/>
    <lineage>
        <taxon>unclassified sequences</taxon>
        <taxon>metagenomes</taxon>
        <taxon>ecological metagenomes</taxon>
    </lineage>
</organism>
<accession>A0A3B0XTC5</accession>
<dbReference type="EMBL" id="UOFL01000025">
    <property type="protein sequence ID" value="VAW71645.1"/>
    <property type="molecule type" value="Genomic_DNA"/>
</dbReference>